<proteinExistence type="predicted"/>
<dbReference type="RefSeq" id="WP_145290195.1">
    <property type="nucleotide sequence ID" value="NZ_CP036291.1"/>
</dbReference>
<dbReference type="AlphaFoldDB" id="A0A518DHA9"/>
<dbReference type="Proteomes" id="UP000317429">
    <property type="component" value="Chromosome"/>
</dbReference>
<organism evidence="1 2">
    <name type="scientific">Pirellulimonas nuda</name>
    <dbReference type="NCBI Taxonomy" id="2528009"/>
    <lineage>
        <taxon>Bacteria</taxon>
        <taxon>Pseudomonadati</taxon>
        <taxon>Planctomycetota</taxon>
        <taxon>Planctomycetia</taxon>
        <taxon>Pirellulales</taxon>
        <taxon>Lacipirellulaceae</taxon>
        <taxon>Pirellulimonas</taxon>
    </lineage>
</organism>
<keyword evidence="2" id="KW-1185">Reference proteome</keyword>
<evidence type="ECO:0008006" key="3">
    <source>
        <dbReference type="Google" id="ProtNLM"/>
    </source>
</evidence>
<dbReference type="EMBL" id="CP036291">
    <property type="protein sequence ID" value="QDU90863.1"/>
    <property type="molecule type" value="Genomic_DNA"/>
</dbReference>
<dbReference type="KEGG" id="pnd:Pla175_42760"/>
<evidence type="ECO:0000313" key="2">
    <source>
        <dbReference type="Proteomes" id="UP000317429"/>
    </source>
</evidence>
<dbReference type="OrthoDB" id="270068at2"/>
<protein>
    <recommendedName>
        <fullName evidence="3">PilZ domain-containing protein</fullName>
    </recommendedName>
</protein>
<gene>
    <name evidence="1" type="ORF">Pla175_42760</name>
</gene>
<evidence type="ECO:0000313" key="1">
    <source>
        <dbReference type="EMBL" id="QDU90863.1"/>
    </source>
</evidence>
<sequence length="158" mass="17342">MAPTSVRPQLLLAAQLGAASPKPGQAAPAVDGKQQLADAMERLLGRLRPPGDVDRRCAERYAMPLPLVLTPLDADGNPSEQEAMIVVGRNLSRRGIGFSHSDLLRCRRAVLRLEDALLGRMTVEVEIAWRRFTTQGRYEYGAHVRRLLPDRVAPARAG</sequence>
<accession>A0A518DHA9</accession>
<reference evidence="1 2" key="1">
    <citation type="submission" date="2019-02" db="EMBL/GenBank/DDBJ databases">
        <title>Deep-cultivation of Planctomycetes and their phenomic and genomic characterization uncovers novel biology.</title>
        <authorList>
            <person name="Wiegand S."/>
            <person name="Jogler M."/>
            <person name="Boedeker C."/>
            <person name="Pinto D."/>
            <person name="Vollmers J."/>
            <person name="Rivas-Marin E."/>
            <person name="Kohn T."/>
            <person name="Peeters S.H."/>
            <person name="Heuer A."/>
            <person name="Rast P."/>
            <person name="Oberbeckmann S."/>
            <person name="Bunk B."/>
            <person name="Jeske O."/>
            <person name="Meyerdierks A."/>
            <person name="Storesund J.E."/>
            <person name="Kallscheuer N."/>
            <person name="Luecker S."/>
            <person name="Lage O.M."/>
            <person name="Pohl T."/>
            <person name="Merkel B.J."/>
            <person name="Hornburger P."/>
            <person name="Mueller R.-W."/>
            <person name="Bruemmer F."/>
            <person name="Labrenz M."/>
            <person name="Spormann A.M."/>
            <person name="Op den Camp H."/>
            <person name="Overmann J."/>
            <person name="Amann R."/>
            <person name="Jetten M.S.M."/>
            <person name="Mascher T."/>
            <person name="Medema M.H."/>
            <person name="Devos D.P."/>
            <person name="Kaster A.-K."/>
            <person name="Ovreas L."/>
            <person name="Rohde M."/>
            <person name="Galperin M.Y."/>
            <person name="Jogler C."/>
        </authorList>
    </citation>
    <scope>NUCLEOTIDE SEQUENCE [LARGE SCALE GENOMIC DNA]</scope>
    <source>
        <strain evidence="1 2">Pla175</strain>
    </source>
</reference>
<name>A0A518DHA9_9BACT</name>